<dbReference type="Gene3D" id="3.30.460.10">
    <property type="entry name" value="Beta Polymerase, domain 2"/>
    <property type="match status" value="1"/>
</dbReference>
<feature type="compositionally biased region" description="Acidic residues" evidence="2">
    <location>
        <begin position="74"/>
        <end position="83"/>
    </location>
</feature>
<organism evidence="3 4">
    <name type="scientific">Chlorella vulgaris</name>
    <name type="common">Green alga</name>
    <dbReference type="NCBI Taxonomy" id="3077"/>
    <lineage>
        <taxon>Eukaryota</taxon>
        <taxon>Viridiplantae</taxon>
        <taxon>Chlorophyta</taxon>
        <taxon>core chlorophytes</taxon>
        <taxon>Trebouxiophyceae</taxon>
        <taxon>Chlorellales</taxon>
        <taxon>Chlorellaceae</taxon>
        <taxon>Chlorella clade</taxon>
        <taxon>Chlorella</taxon>
    </lineage>
</organism>
<dbReference type="OrthoDB" id="21330at2759"/>
<accession>A0A9D4TYU5</accession>
<reference evidence="3" key="2">
    <citation type="submission" date="2020-11" db="EMBL/GenBank/DDBJ databases">
        <authorList>
            <person name="Cecchin M."/>
            <person name="Marcolungo L."/>
            <person name="Rossato M."/>
            <person name="Girolomoni L."/>
            <person name="Cosentino E."/>
            <person name="Cuine S."/>
            <person name="Li-Beisson Y."/>
            <person name="Delledonne M."/>
            <person name="Ballottari M."/>
        </authorList>
    </citation>
    <scope>NUCLEOTIDE SEQUENCE</scope>
    <source>
        <strain evidence="3">211/11P</strain>
        <tissue evidence="3">Whole cell</tissue>
    </source>
</reference>
<gene>
    <name evidence="3" type="ORF">D9Q98_000827</name>
</gene>
<dbReference type="AlphaFoldDB" id="A0A9D4TYU5"/>
<evidence type="ECO:0000256" key="2">
    <source>
        <dbReference type="SAM" id="MobiDB-lite"/>
    </source>
</evidence>
<name>A0A9D4TYU5_CHLVU</name>
<dbReference type="SUPFAM" id="SSF81301">
    <property type="entry name" value="Nucleotidyltransferase"/>
    <property type="match status" value="1"/>
</dbReference>
<dbReference type="PANTHER" id="PTHR21043">
    <property type="entry name" value="IOJAP SUPERFAMILY ORTHOLOG"/>
    <property type="match status" value="1"/>
</dbReference>
<dbReference type="GO" id="GO:0043023">
    <property type="term" value="F:ribosomal large subunit binding"/>
    <property type="evidence" value="ECO:0007669"/>
    <property type="project" value="TreeGrafter"/>
</dbReference>
<sequence length="238" mass="25967">MQLRCAAHAACSQAATGLAGRHRAHVSNVTWGGQQARYCGSHGSRLQQLSGGSQRRQQCAAAAAALDGEVSGVVDEDEDEEQEVINGDLTRRPSNSASSTTEEEEGADESREFVLAMAKVAWETKGEDILVLHVAPVVYWTRYFLIATVFSRPQLNAVLGKMTKEAAEVFDRRLSASPQAGPGGWELLDYGDVVVHVMTADQREYYDLESFYGAAEEVDLPFDTEATVSDVDTWSKTF</sequence>
<dbReference type="InterPro" id="IPR043519">
    <property type="entry name" value="NT_sf"/>
</dbReference>
<evidence type="ECO:0000256" key="1">
    <source>
        <dbReference type="ARBA" id="ARBA00010574"/>
    </source>
</evidence>
<dbReference type="Proteomes" id="UP001055712">
    <property type="component" value="Unassembled WGS sequence"/>
</dbReference>
<feature type="region of interest" description="Disordered" evidence="2">
    <location>
        <begin position="70"/>
        <end position="110"/>
    </location>
</feature>
<dbReference type="NCBIfam" id="TIGR00090">
    <property type="entry name" value="rsfS_iojap_ybeB"/>
    <property type="match status" value="1"/>
</dbReference>
<evidence type="ECO:0000313" key="4">
    <source>
        <dbReference type="Proteomes" id="UP001055712"/>
    </source>
</evidence>
<evidence type="ECO:0000313" key="3">
    <source>
        <dbReference type="EMBL" id="KAI3438395.1"/>
    </source>
</evidence>
<keyword evidence="4" id="KW-1185">Reference proteome</keyword>
<comment type="caution">
    <text evidence="3">The sequence shown here is derived from an EMBL/GenBank/DDBJ whole genome shotgun (WGS) entry which is preliminary data.</text>
</comment>
<dbReference type="Pfam" id="PF02410">
    <property type="entry name" value="RsfS"/>
    <property type="match status" value="1"/>
</dbReference>
<dbReference type="HAMAP" id="MF_01477">
    <property type="entry name" value="Iojap_RsfS"/>
    <property type="match status" value="1"/>
</dbReference>
<proteinExistence type="inferred from homology"/>
<dbReference type="InterPro" id="IPR004394">
    <property type="entry name" value="Iojap/RsfS/C7orf30"/>
</dbReference>
<comment type="similarity">
    <text evidence="1">Belongs to the Iojap/RsfS family.</text>
</comment>
<dbReference type="GO" id="GO:0017148">
    <property type="term" value="P:negative regulation of translation"/>
    <property type="evidence" value="ECO:0007669"/>
    <property type="project" value="TreeGrafter"/>
</dbReference>
<dbReference type="GO" id="GO:0090071">
    <property type="term" value="P:negative regulation of ribosome biogenesis"/>
    <property type="evidence" value="ECO:0007669"/>
    <property type="project" value="TreeGrafter"/>
</dbReference>
<dbReference type="EMBL" id="SIDB01000001">
    <property type="protein sequence ID" value="KAI3438395.1"/>
    <property type="molecule type" value="Genomic_DNA"/>
</dbReference>
<protein>
    <submittedName>
        <fullName evidence="3">Uncharacterized protein</fullName>
    </submittedName>
</protein>
<reference evidence="3" key="1">
    <citation type="journal article" date="2019" name="Plant J.">
        <title>Chlorella vulgaris genome assembly and annotation reveals the molecular basis for metabolic acclimation to high light conditions.</title>
        <authorList>
            <person name="Cecchin M."/>
            <person name="Marcolungo L."/>
            <person name="Rossato M."/>
            <person name="Girolomoni L."/>
            <person name="Cosentino E."/>
            <person name="Cuine S."/>
            <person name="Li-Beisson Y."/>
            <person name="Delledonne M."/>
            <person name="Ballottari M."/>
        </authorList>
    </citation>
    <scope>NUCLEOTIDE SEQUENCE</scope>
    <source>
        <strain evidence="3">211/11P</strain>
    </source>
</reference>
<dbReference type="PANTHER" id="PTHR21043:SF2">
    <property type="entry name" value="PROTEIN IOJAP, CHLOROPLASTIC"/>
    <property type="match status" value="1"/>
</dbReference>